<sequence>MFGIKNMKIGKKILIGPSIAILFLIVLAIFSNSALKSDKVTLKNIVDVKFELYKSSSKLLSDINLYNSVLYKIFSYATDKYEQSLIDEQIAILNNLKSKIEKDMDRFLKEEYLTTDDKKSIEDVNKELVEYNLTVRDAIDMLSVDLGMATPMLSVADEVFLIINEKLNAINKTADEQNKLSYINALNKIDSTLYTLYTLIIIVLIVVFFSTVAITNSIKKPLEKFNDGLIEFFKYLNQEIKESKLIEIDSKDELGLMANEVNKNILFTNKSIEKDRTLVDSAIKCANEAKKGLLNTRIEGETNNSSLNELKNVINEMLSAIENNIKNAMKVLSLYTNYDYREKINISGLEGDLKALCNDVNNLGFAITSMLVENKNIGLLLSSNAERLSKNVENLTTSANSQAASLEQTAAAIEEITSNMQNSSQNIIKMTSYANEVSSSVAIGQELASKTALSMDEINAQTQAIADSIIIIDQIAFQTNILSLNAAVEAATAGEAGKGFAVVAQEVRNLASRSAEAAKEIKELVENATNKANEGKVISSEMIKGYEKLNTNIHNTLSLINEVSSSSKEQFTAMEQINDTVNNLDQVTQKNATSADEANKVAREVNEIAEKVVLNTNEKEFEGK</sequence>
<dbReference type="GO" id="GO:0007165">
    <property type="term" value="P:signal transduction"/>
    <property type="evidence" value="ECO:0007669"/>
    <property type="project" value="UniProtKB-KW"/>
</dbReference>
<dbReference type="Pfam" id="PF00015">
    <property type="entry name" value="MCPsignal"/>
    <property type="match status" value="1"/>
</dbReference>
<evidence type="ECO:0000256" key="5">
    <source>
        <dbReference type="SAM" id="Phobius"/>
    </source>
</evidence>
<dbReference type="RefSeq" id="WP_014475130.1">
    <property type="nucleotide sequence ID" value="NZ_CP053835.1"/>
</dbReference>
<dbReference type="PANTHER" id="PTHR43531:SF11">
    <property type="entry name" value="METHYL-ACCEPTING CHEMOTAXIS PROTEIN 3"/>
    <property type="match status" value="1"/>
</dbReference>
<gene>
    <name evidence="7" type="ORF">ADFLV_2536</name>
</gene>
<evidence type="ECO:0000256" key="2">
    <source>
        <dbReference type="ARBA" id="ARBA00029447"/>
    </source>
</evidence>
<evidence type="ECO:0000313" key="8">
    <source>
        <dbReference type="Proteomes" id="UP000503313"/>
    </source>
</evidence>
<evidence type="ECO:0000256" key="4">
    <source>
        <dbReference type="SAM" id="Coils"/>
    </source>
</evidence>
<keyword evidence="5" id="KW-0812">Transmembrane</keyword>
<dbReference type="InterPro" id="IPR004089">
    <property type="entry name" value="MCPsignal_dom"/>
</dbReference>
<accession>A0AAE7BIR6</accession>
<feature type="domain" description="Methyl-accepting transducer" evidence="6">
    <location>
        <begin position="377"/>
        <end position="606"/>
    </location>
</feature>
<evidence type="ECO:0000259" key="6">
    <source>
        <dbReference type="PROSITE" id="PS50111"/>
    </source>
</evidence>
<dbReference type="PANTHER" id="PTHR43531">
    <property type="entry name" value="PROTEIN ICFG"/>
    <property type="match status" value="1"/>
</dbReference>
<dbReference type="Proteomes" id="UP000503313">
    <property type="component" value="Chromosome"/>
</dbReference>
<proteinExistence type="inferred from homology"/>
<dbReference type="AlphaFoldDB" id="A0AAE7BIR6"/>
<dbReference type="SUPFAM" id="SSF58104">
    <property type="entry name" value="Methyl-accepting chemotaxis protein (MCP) signaling domain"/>
    <property type="match status" value="1"/>
</dbReference>
<feature type="coiled-coil region" evidence="4">
    <location>
        <begin position="507"/>
        <end position="534"/>
    </location>
</feature>
<keyword evidence="8" id="KW-1185">Reference proteome</keyword>
<reference evidence="7 8" key="1">
    <citation type="submission" date="2020-05" db="EMBL/GenBank/DDBJ databases">
        <title>Complete genome sequencing of Campylobacter and Arcobacter type strains.</title>
        <authorList>
            <person name="Miller W.G."/>
            <person name="Yee E."/>
        </authorList>
    </citation>
    <scope>NUCLEOTIDE SEQUENCE [LARGE SCALE GENOMIC DNA]</scope>
    <source>
        <strain evidence="7 8">LMG 25694</strain>
    </source>
</reference>
<keyword evidence="1" id="KW-0145">Chemotaxis</keyword>
<dbReference type="PROSITE" id="PS50111">
    <property type="entry name" value="CHEMOTAXIS_TRANSDUC_2"/>
    <property type="match status" value="1"/>
</dbReference>
<evidence type="ECO:0000313" key="7">
    <source>
        <dbReference type="EMBL" id="QKF78519.1"/>
    </source>
</evidence>
<dbReference type="KEGG" id="adz:ADFLV_2536"/>
<dbReference type="Gene3D" id="1.10.287.950">
    <property type="entry name" value="Methyl-accepting chemotaxis protein"/>
    <property type="match status" value="1"/>
</dbReference>
<keyword evidence="3" id="KW-0807">Transducer</keyword>
<comment type="similarity">
    <text evidence="2">Belongs to the methyl-accepting chemotaxis (MCP) protein family.</text>
</comment>
<keyword evidence="5" id="KW-0472">Membrane</keyword>
<dbReference type="Gene3D" id="1.20.120.1530">
    <property type="match status" value="1"/>
</dbReference>
<dbReference type="EMBL" id="CP053835">
    <property type="protein sequence ID" value="QKF78519.1"/>
    <property type="molecule type" value="Genomic_DNA"/>
</dbReference>
<evidence type="ECO:0000256" key="3">
    <source>
        <dbReference type="PROSITE-ProRule" id="PRU00284"/>
    </source>
</evidence>
<dbReference type="GO" id="GO:0006935">
    <property type="term" value="P:chemotaxis"/>
    <property type="evidence" value="ECO:0007669"/>
    <property type="project" value="UniProtKB-KW"/>
</dbReference>
<keyword evidence="5" id="KW-1133">Transmembrane helix</keyword>
<dbReference type="GO" id="GO:0004888">
    <property type="term" value="F:transmembrane signaling receptor activity"/>
    <property type="evidence" value="ECO:0007669"/>
    <property type="project" value="TreeGrafter"/>
</dbReference>
<protein>
    <submittedName>
        <fullName evidence="7">MCP-domain signal transduction protein</fullName>
    </submittedName>
</protein>
<evidence type="ECO:0000256" key="1">
    <source>
        <dbReference type="ARBA" id="ARBA00022500"/>
    </source>
</evidence>
<dbReference type="InterPro" id="IPR051310">
    <property type="entry name" value="MCP_chemotaxis"/>
</dbReference>
<keyword evidence="4" id="KW-0175">Coiled coil</keyword>
<name>A0AAE7BIR6_9BACT</name>
<dbReference type="GO" id="GO:0005886">
    <property type="term" value="C:plasma membrane"/>
    <property type="evidence" value="ECO:0007669"/>
    <property type="project" value="TreeGrafter"/>
</dbReference>
<dbReference type="SMART" id="SM00283">
    <property type="entry name" value="MA"/>
    <property type="match status" value="1"/>
</dbReference>
<organism evidence="7 8">
    <name type="scientific">Arcobacter defluvii</name>
    <dbReference type="NCBI Taxonomy" id="873191"/>
    <lineage>
        <taxon>Bacteria</taxon>
        <taxon>Pseudomonadati</taxon>
        <taxon>Campylobacterota</taxon>
        <taxon>Epsilonproteobacteria</taxon>
        <taxon>Campylobacterales</taxon>
        <taxon>Arcobacteraceae</taxon>
        <taxon>Arcobacter</taxon>
    </lineage>
</organism>
<feature type="transmembrane region" description="Helical" evidence="5">
    <location>
        <begin position="194"/>
        <end position="214"/>
    </location>
</feature>